<dbReference type="GO" id="GO:0005829">
    <property type="term" value="C:cytosol"/>
    <property type="evidence" value="ECO:0007669"/>
    <property type="project" value="TreeGrafter"/>
</dbReference>
<feature type="region of interest" description="Disordered" evidence="3">
    <location>
        <begin position="35"/>
        <end position="66"/>
    </location>
</feature>
<evidence type="ECO:0000259" key="6">
    <source>
        <dbReference type="Pfam" id="PF08241"/>
    </source>
</evidence>
<dbReference type="GO" id="GO:0016618">
    <property type="term" value="F:hydroxypyruvate reductase [NAD(P)H] activity"/>
    <property type="evidence" value="ECO:0007669"/>
    <property type="project" value="TreeGrafter"/>
</dbReference>
<feature type="domain" description="D-isomer specific 2-hydroxyacid dehydrogenase NAD-binding" evidence="5">
    <location>
        <begin position="499"/>
        <end position="656"/>
    </location>
</feature>
<evidence type="ECO:0000313" key="7">
    <source>
        <dbReference type="EMBL" id="EJK59074.1"/>
    </source>
</evidence>
<evidence type="ECO:0000256" key="2">
    <source>
        <dbReference type="ARBA" id="ARBA00023002"/>
    </source>
</evidence>
<dbReference type="InterPro" id="IPR006139">
    <property type="entry name" value="D-isomer_2_OHA_DH_cat_dom"/>
</dbReference>
<dbReference type="PANTHER" id="PTHR10996">
    <property type="entry name" value="2-HYDROXYACID DEHYDROGENASE-RELATED"/>
    <property type="match status" value="1"/>
</dbReference>
<accession>K0S2L3</accession>
<feature type="domain" description="D-isomer specific 2-hydroxyacid dehydrogenase catalytic" evidence="4">
    <location>
        <begin position="389"/>
        <end position="434"/>
    </location>
</feature>
<dbReference type="Gene3D" id="3.40.50.150">
    <property type="entry name" value="Vaccinia Virus protein VP39"/>
    <property type="match status" value="1"/>
</dbReference>
<dbReference type="PANTHER" id="PTHR10996:SF257">
    <property type="entry name" value="GLYOXYLATE REDUCTASE 1"/>
    <property type="match status" value="1"/>
</dbReference>
<dbReference type="Pfam" id="PF02826">
    <property type="entry name" value="2-Hacid_dh_C"/>
    <property type="match status" value="1"/>
</dbReference>
<dbReference type="GO" id="GO:0030267">
    <property type="term" value="F:glyoxylate reductase (NADPH) activity"/>
    <property type="evidence" value="ECO:0007669"/>
    <property type="project" value="TreeGrafter"/>
</dbReference>
<evidence type="ECO:0000313" key="8">
    <source>
        <dbReference type="Proteomes" id="UP000266841"/>
    </source>
</evidence>
<evidence type="ECO:0000259" key="4">
    <source>
        <dbReference type="Pfam" id="PF00389"/>
    </source>
</evidence>
<dbReference type="OrthoDB" id="193370at2759"/>
<dbReference type="InterPro" id="IPR050223">
    <property type="entry name" value="D-isomer_2-hydroxyacid_DH"/>
</dbReference>
<dbReference type="Pfam" id="PF00389">
    <property type="entry name" value="2-Hacid_dh"/>
    <property type="match status" value="1"/>
</dbReference>
<evidence type="ECO:0000256" key="3">
    <source>
        <dbReference type="SAM" id="MobiDB-lite"/>
    </source>
</evidence>
<dbReference type="OMA" id="TSHVVQY"/>
<name>K0S2L3_THAOC</name>
<dbReference type="Gene3D" id="3.40.50.720">
    <property type="entry name" value="NAD(P)-binding Rossmann-like Domain"/>
    <property type="match status" value="2"/>
</dbReference>
<proteinExistence type="inferred from homology"/>
<keyword evidence="2" id="KW-0560">Oxidoreductase</keyword>
<evidence type="ECO:0008006" key="9">
    <source>
        <dbReference type="Google" id="ProtNLM"/>
    </source>
</evidence>
<dbReference type="SUPFAM" id="SSF52283">
    <property type="entry name" value="Formate/glycerate dehydrogenase catalytic domain-like"/>
    <property type="match status" value="1"/>
</dbReference>
<dbReference type="eggNOG" id="KOG0069">
    <property type="taxonomic scope" value="Eukaryota"/>
</dbReference>
<feature type="domain" description="Methyltransferase type 11" evidence="6">
    <location>
        <begin position="140"/>
        <end position="241"/>
    </location>
</feature>
<dbReference type="CDD" id="cd02440">
    <property type="entry name" value="AdoMet_MTases"/>
    <property type="match status" value="1"/>
</dbReference>
<dbReference type="SUPFAM" id="SSF53335">
    <property type="entry name" value="S-adenosyl-L-methionine-dependent methyltransferases"/>
    <property type="match status" value="1"/>
</dbReference>
<reference evidence="7 8" key="1">
    <citation type="journal article" date="2012" name="Genome Biol.">
        <title>Genome and low-iron response of an oceanic diatom adapted to chronic iron limitation.</title>
        <authorList>
            <person name="Lommer M."/>
            <person name="Specht M."/>
            <person name="Roy A.S."/>
            <person name="Kraemer L."/>
            <person name="Andreson R."/>
            <person name="Gutowska M.A."/>
            <person name="Wolf J."/>
            <person name="Bergner S.V."/>
            <person name="Schilhabel M.B."/>
            <person name="Klostermeier U.C."/>
            <person name="Beiko R.G."/>
            <person name="Rosenstiel P."/>
            <person name="Hippler M."/>
            <person name="Laroche J."/>
        </authorList>
    </citation>
    <scope>NUCLEOTIDE SEQUENCE [LARGE SCALE GENOMIC DNA]</scope>
    <source>
        <strain evidence="7 8">CCMP1005</strain>
    </source>
</reference>
<dbReference type="InterPro" id="IPR006140">
    <property type="entry name" value="D-isomer_DH_NAD-bd"/>
</dbReference>
<dbReference type="EMBL" id="AGNL01023690">
    <property type="protein sequence ID" value="EJK59074.1"/>
    <property type="molecule type" value="Genomic_DNA"/>
</dbReference>
<dbReference type="Proteomes" id="UP000266841">
    <property type="component" value="Unassembled WGS sequence"/>
</dbReference>
<protein>
    <recommendedName>
        <fullName evidence="9">D-isomer specific 2-hydroxyacid dehydrogenase NAD-binding domain-containing protein</fullName>
    </recommendedName>
</protein>
<evidence type="ECO:0000259" key="5">
    <source>
        <dbReference type="Pfam" id="PF02826"/>
    </source>
</evidence>
<keyword evidence="8" id="KW-1185">Reference proteome</keyword>
<gene>
    <name evidence="7" type="ORF">THAOC_20742</name>
</gene>
<sequence>MAPNLMNNGEETLCISDSFHFSSFYASSSNLAALQDDDSVQPNGPRSRAVSEADSIAPTMDDGPVHKPLTVANPDRVKLKFYSNVLGDNSTFIHYGKWDGIDLDQPGAYGMASEAMTDYMYRLSLGLLTHRAESRDFAYVDLGSGTGASAIHLAEKHSLTISKATCINLCHDQNIIAVERAAERNLSDRIEIVESSFDETPCEANHYDLAFSQDAFIHAVSKEKAYKEAYRITKPGGAFVFCDLVCGDNPDLTVQELAQFAEKNRINDWLNPSQTIKTCKLSGWSDVKFVDLSTDLRISFQLMLRKVSFVLEHGDTGSNSSRVLLMNYRDSICRRITQIERGVFKWGVFHCRKPVVMDLVVKPPVPFEKTNHLILDMADDNDEGCVMETNIVVVDILKKMNKETIEKLPKTVELLITMSAGLDHIDLDACSQNGERTQVLSSLCCTPSQYVISHVGIVVKNSGRDAITSHVVQYCLSFIIVGLRDALNQLSVPFPSSGWNLNWNCEGKPLTSSTIAIIGLGLISKALIEEIRKIAPEARIIYNTRTRDFDFESKFNLEYISCLNELARQCDVLVPMCALNKQTEDLVSKEVISNLQPHAGIINMARGKVVETDAMTEALQSKAIKYAILDTTYPEPLPKEHPLWSLDNCFIFPHYASEC</sequence>
<organism evidence="7 8">
    <name type="scientific">Thalassiosira oceanica</name>
    <name type="common">Marine diatom</name>
    <dbReference type="NCBI Taxonomy" id="159749"/>
    <lineage>
        <taxon>Eukaryota</taxon>
        <taxon>Sar</taxon>
        <taxon>Stramenopiles</taxon>
        <taxon>Ochrophyta</taxon>
        <taxon>Bacillariophyta</taxon>
        <taxon>Coscinodiscophyceae</taxon>
        <taxon>Thalassiosirophycidae</taxon>
        <taxon>Thalassiosirales</taxon>
        <taxon>Thalassiosiraceae</taxon>
        <taxon>Thalassiosira</taxon>
    </lineage>
</organism>
<dbReference type="InterPro" id="IPR036291">
    <property type="entry name" value="NAD(P)-bd_dom_sf"/>
</dbReference>
<comment type="similarity">
    <text evidence="1">Belongs to the D-isomer specific 2-hydroxyacid dehydrogenase family.</text>
</comment>
<dbReference type="InterPro" id="IPR013216">
    <property type="entry name" value="Methyltransf_11"/>
</dbReference>
<dbReference type="Pfam" id="PF08241">
    <property type="entry name" value="Methyltransf_11"/>
    <property type="match status" value="1"/>
</dbReference>
<dbReference type="SUPFAM" id="SSF51735">
    <property type="entry name" value="NAD(P)-binding Rossmann-fold domains"/>
    <property type="match status" value="1"/>
</dbReference>
<dbReference type="GO" id="GO:0051287">
    <property type="term" value="F:NAD binding"/>
    <property type="evidence" value="ECO:0007669"/>
    <property type="project" value="InterPro"/>
</dbReference>
<dbReference type="InterPro" id="IPR029063">
    <property type="entry name" value="SAM-dependent_MTases_sf"/>
</dbReference>
<comment type="caution">
    <text evidence="7">The sequence shown here is derived from an EMBL/GenBank/DDBJ whole genome shotgun (WGS) entry which is preliminary data.</text>
</comment>
<evidence type="ECO:0000256" key="1">
    <source>
        <dbReference type="ARBA" id="ARBA00005854"/>
    </source>
</evidence>
<dbReference type="GO" id="GO:0008757">
    <property type="term" value="F:S-adenosylmethionine-dependent methyltransferase activity"/>
    <property type="evidence" value="ECO:0007669"/>
    <property type="project" value="InterPro"/>
</dbReference>
<dbReference type="AlphaFoldDB" id="K0S2L3"/>